<evidence type="ECO:0000256" key="5">
    <source>
        <dbReference type="ARBA" id="ARBA00022989"/>
    </source>
</evidence>
<evidence type="ECO:0000313" key="11">
    <source>
        <dbReference type="Proteomes" id="UP000037747"/>
    </source>
</evidence>
<dbReference type="InterPro" id="IPR038377">
    <property type="entry name" value="Na/Glc_symporter_sf"/>
</dbReference>
<feature type="transmembrane region" description="Helical" evidence="9">
    <location>
        <begin position="459"/>
        <end position="479"/>
    </location>
</feature>
<evidence type="ECO:0000256" key="6">
    <source>
        <dbReference type="ARBA" id="ARBA00023136"/>
    </source>
</evidence>
<feature type="transmembrane region" description="Helical" evidence="9">
    <location>
        <begin position="402"/>
        <end position="420"/>
    </location>
</feature>
<evidence type="ECO:0000256" key="3">
    <source>
        <dbReference type="ARBA" id="ARBA00022448"/>
    </source>
</evidence>
<dbReference type="InterPro" id="IPR050277">
    <property type="entry name" value="Sodium:Solute_Symporter"/>
</dbReference>
<evidence type="ECO:0000256" key="7">
    <source>
        <dbReference type="RuleBase" id="RU362091"/>
    </source>
</evidence>
<dbReference type="PATRIC" id="fig|1705389.3.peg.3257"/>
<organism evidence="10 11">
    <name type="scientific">Halorubrum tropicale</name>
    <dbReference type="NCBI Taxonomy" id="1765655"/>
    <lineage>
        <taxon>Archaea</taxon>
        <taxon>Methanobacteriati</taxon>
        <taxon>Methanobacteriota</taxon>
        <taxon>Stenosarchaea group</taxon>
        <taxon>Halobacteria</taxon>
        <taxon>Halobacteriales</taxon>
        <taxon>Haloferacaceae</taxon>
        <taxon>Halorubrum</taxon>
    </lineage>
</organism>
<feature type="transmembrane region" description="Helical" evidence="9">
    <location>
        <begin position="499"/>
        <end position="521"/>
    </location>
</feature>
<dbReference type="PANTHER" id="PTHR48086:SF5">
    <property type="entry name" value="NA(+):SOLUTE SYMPORTER (SSF FAMILY)"/>
    <property type="match status" value="1"/>
</dbReference>
<dbReference type="GO" id="GO:0022857">
    <property type="term" value="F:transmembrane transporter activity"/>
    <property type="evidence" value="ECO:0007669"/>
    <property type="project" value="InterPro"/>
</dbReference>
<dbReference type="RefSeq" id="WP_053771229.1">
    <property type="nucleotide sequence ID" value="NZ_LIST01000002.1"/>
</dbReference>
<feature type="transmembrane region" description="Helical" evidence="9">
    <location>
        <begin position="426"/>
        <end position="447"/>
    </location>
</feature>
<comment type="similarity">
    <text evidence="2 7">Belongs to the sodium:solute symporter (SSF) (TC 2.A.21) family.</text>
</comment>
<feature type="transmembrane region" description="Helical" evidence="9">
    <location>
        <begin position="23"/>
        <end position="43"/>
    </location>
</feature>
<dbReference type="Pfam" id="PF00474">
    <property type="entry name" value="SSF"/>
    <property type="match status" value="1"/>
</dbReference>
<keyword evidence="5 9" id="KW-1133">Transmembrane helix</keyword>
<feature type="transmembrane region" description="Helical" evidence="9">
    <location>
        <begin position="177"/>
        <end position="195"/>
    </location>
</feature>
<proteinExistence type="inferred from homology"/>
<feature type="transmembrane region" description="Helical" evidence="9">
    <location>
        <begin position="207"/>
        <end position="226"/>
    </location>
</feature>
<keyword evidence="4 9" id="KW-0812">Transmembrane</keyword>
<feature type="transmembrane region" description="Helical" evidence="9">
    <location>
        <begin position="64"/>
        <end position="86"/>
    </location>
</feature>
<dbReference type="AlphaFoldDB" id="A0A0M9ASR4"/>
<dbReference type="NCBIfam" id="TIGR03648">
    <property type="entry name" value="Na_symport_lg"/>
    <property type="match status" value="1"/>
</dbReference>
<feature type="region of interest" description="Disordered" evidence="8">
    <location>
        <begin position="538"/>
        <end position="603"/>
    </location>
</feature>
<dbReference type="InterPro" id="IPR001734">
    <property type="entry name" value="Na/solute_symporter"/>
</dbReference>
<evidence type="ECO:0000256" key="2">
    <source>
        <dbReference type="ARBA" id="ARBA00006434"/>
    </source>
</evidence>
<feature type="transmembrane region" description="Helical" evidence="9">
    <location>
        <begin position="354"/>
        <end position="382"/>
    </location>
</feature>
<dbReference type="Proteomes" id="UP000037747">
    <property type="component" value="Unassembled WGS sequence"/>
</dbReference>
<dbReference type="EMBL" id="LIST01000002">
    <property type="protein sequence ID" value="KOX97055.1"/>
    <property type="molecule type" value="Genomic_DNA"/>
</dbReference>
<feature type="transmembrane region" description="Helical" evidence="9">
    <location>
        <begin position="295"/>
        <end position="315"/>
    </location>
</feature>
<keyword evidence="11" id="KW-1185">Reference proteome</keyword>
<evidence type="ECO:0000256" key="9">
    <source>
        <dbReference type="SAM" id="Phobius"/>
    </source>
</evidence>
<feature type="transmembrane region" description="Helical" evidence="9">
    <location>
        <begin position="136"/>
        <end position="165"/>
    </location>
</feature>
<dbReference type="PANTHER" id="PTHR48086">
    <property type="entry name" value="SODIUM/PROLINE SYMPORTER-RELATED"/>
    <property type="match status" value="1"/>
</dbReference>
<comment type="caution">
    <text evidence="10">The sequence shown here is derived from an EMBL/GenBank/DDBJ whole genome shotgun (WGS) entry which is preliminary data.</text>
</comment>
<reference evidence="10 11" key="1">
    <citation type="submission" date="2015-08" db="EMBL/GenBank/DDBJ databases">
        <title>Genomes of Isolates from Cabo Rojo, PR.</title>
        <authorList>
            <person name="Sanchez-Nieves R.L."/>
            <person name="Montalvo-Rodriguez R."/>
        </authorList>
    </citation>
    <scope>NUCLEOTIDE SEQUENCE [LARGE SCALE GENOMIC DNA]</scope>
    <source>
        <strain evidence="10 11">5</strain>
    </source>
</reference>
<evidence type="ECO:0000256" key="8">
    <source>
        <dbReference type="SAM" id="MobiDB-lite"/>
    </source>
</evidence>
<dbReference type="Gene3D" id="1.20.1730.10">
    <property type="entry name" value="Sodium/glucose cotransporter"/>
    <property type="match status" value="1"/>
</dbReference>
<name>A0A0M9ASR4_9EURY</name>
<keyword evidence="3" id="KW-0813">Transport</keyword>
<sequence length="603" mass="63341">MTAGSLPLQSELLPEALDISFKIGPALLVIGMLGLFLTIGFVFRVADTDDMWVAGRSIGNVENGMAIGANWMSAASYLGMAASIALAGFYGLVFVVGWTTGYFILLIFLAAQLRRFGKYTAPDFVGDRFNSDTARAIAAVTTFLIGFVYAIGQAKGMALVGLYIFGNYGGLIPGLDGYQVMVVAMMVVTVGYLTLSGMLGATKNQAVQYVILILAFVVGLFVVGYTNGYSTVLPQLEYGALISQLGSEFSEPFAGSSYYLWVATTFSLIVGTCGLPHVLVRFYTVESERTARWSTVWGLFFICILYWSAPAFAAFGTDLYSQNVGATYGDPGMTSAASEVIVVLAAQLSGLPEWFVGIVAAGGIAAAIATVAGLFIAGSSAISHDIYTNIINEDATQRQQILVGRLSIVALGALTTLAALNPASSIAALVGYAFSLAGSVLFPMFFLGMWWENANRQGALAGMTTGLTLWAIPMINQIVPTYIGSLEAPLSAGLATWMPAIGSALITLPIVFVVTIVVSMATDEPSLETKRIVRQCHSPEPMGQQETAEDVVAADGGEDVATDGGRAVDDAAAEGDRAVDDAAAEGDRAVDGAAPDDTTEGER</sequence>
<dbReference type="GO" id="GO:0005886">
    <property type="term" value="C:plasma membrane"/>
    <property type="evidence" value="ECO:0007669"/>
    <property type="project" value="TreeGrafter"/>
</dbReference>
<dbReference type="STRING" id="1765655.AMR74_06415"/>
<dbReference type="PROSITE" id="PS50283">
    <property type="entry name" value="NA_SOLUT_SYMP_3"/>
    <property type="match status" value="1"/>
</dbReference>
<feature type="compositionally biased region" description="Basic and acidic residues" evidence="8">
    <location>
        <begin position="566"/>
        <end position="590"/>
    </location>
</feature>
<feature type="transmembrane region" description="Helical" evidence="9">
    <location>
        <begin position="92"/>
        <end position="111"/>
    </location>
</feature>
<protein>
    <submittedName>
        <fullName evidence="10">Sodium:proton symporter</fullName>
    </submittedName>
</protein>
<feature type="transmembrane region" description="Helical" evidence="9">
    <location>
        <begin position="258"/>
        <end position="283"/>
    </location>
</feature>
<dbReference type="InterPro" id="IPR019899">
    <property type="entry name" value="Na/solute_symporter_VC_2705"/>
</dbReference>
<dbReference type="OrthoDB" id="9779at2157"/>
<comment type="subcellular location">
    <subcellularLocation>
        <location evidence="1">Membrane</location>
        <topology evidence="1">Multi-pass membrane protein</topology>
    </subcellularLocation>
</comment>
<keyword evidence="6 9" id="KW-0472">Membrane</keyword>
<evidence type="ECO:0000256" key="1">
    <source>
        <dbReference type="ARBA" id="ARBA00004141"/>
    </source>
</evidence>
<dbReference type="CDD" id="cd11480">
    <property type="entry name" value="SLC5sbd_u4"/>
    <property type="match status" value="1"/>
</dbReference>
<evidence type="ECO:0000313" key="10">
    <source>
        <dbReference type="EMBL" id="KOX97055.1"/>
    </source>
</evidence>
<accession>A0A0M9ASR4</accession>
<evidence type="ECO:0000256" key="4">
    <source>
        <dbReference type="ARBA" id="ARBA00022692"/>
    </source>
</evidence>
<gene>
    <name evidence="10" type="ORF">AMR74_06415</name>
</gene>